<comment type="caution">
    <text evidence="2">The sequence shown here is derived from an EMBL/GenBank/DDBJ whole genome shotgun (WGS) entry which is preliminary data.</text>
</comment>
<dbReference type="Gene3D" id="3.40.50.150">
    <property type="entry name" value="Vaccinia Virus protein VP39"/>
    <property type="match status" value="1"/>
</dbReference>
<dbReference type="GO" id="GO:0008168">
    <property type="term" value="F:methyltransferase activity"/>
    <property type="evidence" value="ECO:0007669"/>
    <property type="project" value="UniProtKB-KW"/>
</dbReference>
<feature type="domain" description="Methyltransferase type 11" evidence="1">
    <location>
        <begin position="52"/>
        <end position="153"/>
    </location>
</feature>
<gene>
    <name evidence="2" type="ORF">DAY19_11370</name>
</gene>
<accession>A0ABY0ID55</accession>
<protein>
    <submittedName>
        <fullName evidence="2">SAM-dependent methyltransferase</fullName>
    </submittedName>
</protein>
<dbReference type="SUPFAM" id="SSF53335">
    <property type="entry name" value="S-adenosyl-L-methionine-dependent methyltransferases"/>
    <property type="match status" value="1"/>
</dbReference>
<dbReference type="InterPro" id="IPR013216">
    <property type="entry name" value="Methyltransf_11"/>
</dbReference>
<dbReference type="GO" id="GO:0032259">
    <property type="term" value="P:methylation"/>
    <property type="evidence" value="ECO:0007669"/>
    <property type="project" value="UniProtKB-KW"/>
</dbReference>
<evidence type="ECO:0000313" key="2">
    <source>
        <dbReference type="EMBL" id="RZF20577.1"/>
    </source>
</evidence>
<dbReference type="CDD" id="cd02440">
    <property type="entry name" value="AdoMet_MTases"/>
    <property type="match status" value="1"/>
</dbReference>
<dbReference type="RefSeq" id="WP_115362528.1">
    <property type="nucleotide sequence ID" value="NZ_QDKL01000003.1"/>
</dbReference>
<keyword evidence="3" id="KW-1185">Reference proteome</keyword>
<organism evidence="2 3">
    <name type="scientific">Halobacteriovorax vibrionivorans</name>
    <dbReference type="NCBI Taxonomy" id="2152716"/>
    <lineage>
        <taxon>Bacteria</taxon>
        <taxon>Pseudomonadati</taxon>
        <taxon>Bdellovibrionota</taxon>
        <taxon>Bacteriovoracia</taxon>
        <taxon>Bacteriovoracales</taxon>
        <taxon>Halobacteriovoraceae</taxon>
        <taxon>Halobacteriovorax</taxon>
    </lineage>
</organism>
<proteinExistence type="predicted"/>
<dbReference type="PANTHER" id="PTHR43861">
    <property type="entry name" value="TRANS-ACONITATE 2-METHYLTRANSFERASE-RELATED"/>
    <property type="match status" value="1"/>
</dbReference>
<evidence type="ECO:0000313" key="3">
    <source>
        <dbReference type="Proteomes" id="UP000443582"/>
    </source>
</evidence>
<reference evidence="3" key="1">
    <citation type="journal article" date="2019" name="Int. J. Syst. Evol. Microbiol.">
        <title>Halobacteriovorax valvorus sp. nov., a novel prokaryotic predator isolated from coastal seawater of China.</title>
        <authorList>
            <person name="Chen M.-X."/>
        </authorList>
    </citation>
    <scope>NUCLEOTIDE SEQUENCE [LARGE SCALE GENOMIC DNA]</scope>
    <source>
        <strain evidence="3">BL9</strain>
    </source>
</reference>
<name>A0ABY0ID55_9BACT</name>
<keyword evidence="2" id="KW-0489">Methyltransferase</keyword>
<sequence length="282" mass="32617">MTDIKDDKKKSEFPYLHGFDKAEQDRLRAQARFAEQTVYKNINLSRVKELIEIGSGVGAQTEILLRRFPDMHITCVDRSEHQLASAKDFLESTLNGALKDRFDLHQMDATDLQFSSRKFDGAFLCWILEHVPEPAKVLSEARRVLRPGGRIYISEVMNSSFLLDPYSPNTWKYWQAFNDYQYDMGGDPFIGAKLGNLLMQQGFQNIKVESKTWHLDNRRPDKRKEFIDYWCELLLSAAPQLVKEGRVDQETVDLMRVELRKVSNDPNAVFYYSFVQASANAS</sequence>
<evidence type="ECO:0000259" key="1">
    <source>
        <dbReference type="Pfam" id="PF08241"/>
    </source>
</evidence>
<keyword evidence="2" id="KW-0808">Transferase</keyword>
<dbReference type="Proteomes" id="UP000443582">
    <property type="component" value="Unassembled WGS sequence"/>
</dbReference>
<dbReference type="InterPro" id="IPR029063">
    <property type="entry name" value="SAM-dependent_MTases_sf"/>
</dbReference>
<dbReference type="PANTHER" id="PTHR43861:SF1">
    <property type="entry name" value="TRANS-ACONITATE 2-METHYLTRANSFERASE"/>
    <property type="match status" value="1"/>
</dbReference>
<dbReference type="Pfam" id="PF08241">
    <property type="entry name" value="Methyltransf_11"/>
    <property type="match status" value="1"/>
</dbReference>
<dbReference type="EMBL" id="QDKL01000003">
    <property type="protein sequence ID" value="RZF20577.1"/>
    <property type="molecule type" value="Genomic_DNA"/>
</dbReference>